<sequence length="74" mass="8540">MWTSHPSPCGISDTPPAHRENSSIVLSRSLLCEDRVRVRYHRARTRPSHRCSLTSGHRQAMAEDRAVAWLEEWT</sequence>
<organism evidence="2 3">
    <name type="scientific">Actinocorallia libanotica</name>
    <dbReference type="NCBI Taxonomy" id="46162"/>
    <lineage>
        <taxon>Bacteria</taxon>
        <taxon>Bacillati</taxon>
        <taxon>Actinomycetota</taxon>
        <taxon>Actinomycetes</taxon>
        <taxon>Streptosporangiales</taxon>
        <taxon>Thermomonosporaceae</taxon>
        <taxon>Actinocorallia</taxon>
    </lineage>
</organism>
<dbReference type="EMBL" id="BAAAHH010000018">
    <property type="protein sequence ID" value="GAA0957126.1"/>
    <property type="molecule type" value="Genomic_DNA"/>
</dbReference>
<gene>
    <name evidence="2" type="ORF">GCM10009550_44040</name>
</gene>
<evidence type="ECO:0000313" key="3">
    <source>
        <dbReference type="Proteomes" id="UP001500665"/>
    </source>
</evidence>
<comment type="caution">
    <text evidence="2">The sequence shown here is derived from an EMBL/GenBank/DDBJ whole genome shotgun (WGS) entry which is preliminary data.</text>
</comment>
<protein>
    <submittedName>
        <fullName evidence="2">Uncharacterized protein</fullName>
    </submittedName>
</protein>
<keyword evidence="3" id="KW-1185">Reference proteome</keyword>
<name>A0ABP4C283_9ACTN</name>
<proteinExistence type="predicted"/>
<feature type="region of interest" description="Disordered" evidence="1">
    <location>
        <begin position="1"/>
        <end position="21"/>
    </location>
</feature>
<accession>A0ABP4C283</accession>
<evidence type="ECO:0000313" key="2">
    <source>
        <dbReference type="EMBL" id="GAA0957126.1"/>
    </source>
</evidence>
<dbReference type="Proteomes" id="UP001500665">
    <property type="component" value="Unassembled WGS sequence"/>
</dbReference>
<evidence type="ECO:0000256" key="1">
    <source>
        <dbReference type="SAM" id="MobiDB-lite"/>
    </source>
</evidence>
<reference evidence="3" key="1">
    <citation type="journal article" date="2019" name="Int. J. Syst. Evol. Microbiol.">
        <title>The Global Catalogue of Microorganisms (GCM) 10K type strain sequencing project: providing services to taxonomists for standard genome sequencing and annotation.</title>
        <authorList>
            <consortium name="The Broad Institute Genomics Platform"/>
            <consortium name="The Broad Institute Genome Sequencing Center for Infectious Disease"/>
            <person name="Wu L."/>
            <person name="Ma J."/>
        </authorList>
    </citation>
    <scope>NUCLEOTIDE SEQUENCE [LARGE SCALE GENOMIC DNA]</scope>
    <source>
        <strain evidence="3">JCM 10696</strain>
    </source>
</reference>